<evidence type="ECO:0000256" key="6">
    <source>
        <dbReference type="PROSITE-ProRule" id="PRU01240"/>
    </source>
</evidence>
<reference evidence="9 10" key="1">
    <citation type="submission" date="2020-06" db="EMBL/GenBank/DDBJ databases">
        <title>Transcriptomic and genomic resources for Thalictrum thalictroides and T. hernandezii: Facilitating candidate gene discovery in an emerging model plant lineage.</title>
        <authorList>
            <person name="Arias T."/>
            <person name="Riano-Pachon D.M."/>
            <person name="Di Stilio V.S."/>
        </authorList>
    </citation>
    <scope>NUCLEOTIDE SEQUENCE [LARGE SCALE GENOMIC DNA]</scope>
    <source>
        <strain evidence="10">cv. WT478/WT964</strain>
        <tissue evidence="9">Leaves</tissue>
    </source>
</reference>
<dbReference type="SUPFAM" id="SSF52743">
    <property type="entry name" value="Subtilisin-like"/>
    <property type="match status" value="1"/>
</dbReference>
<dbReference type="PROSITE" id="PS51892">
    <property type="entry name" value="SUBTILASE"/>
    <property type="match status" value="1"/>
</dbReference>
<keyword evidence="10" id="KW-1185">Reference proteome</keyword>
<proteinExistence type="inferred from homology"/>
<dbReference type="AlphaFoldDB" id="A0A7J6VPD6"/>
<dbReference type="PROSITE" id="PS00138">
    <property type="entry name" value="SUBTILASE_SER"/>
    <property type="match status" value="1"/>
</dbReference>
<evidence type="ECO:0000259" key="7">
    <source>
        <dbReference type="Pfam" id="PF00082"/>
    </source>
</evidence>
<keyword evidence="5" id="KW-0720">Serine protease</keyword>
<gene>
    <name evidence="9" type="ORF">FRX31_023447</name>
</gene>
<evidence type="ECO:0000256" key="2">
    <source>
        <dbReference type="ARBA" id="ARBA00022670"/>
    </source>
</evidence>
<sequence>PDIIAPGTYIVAAVPINHAKYKNDVRYKAITGTSMATPHVAGVVALLKAIHPDWSPAMIQSAIMTTASTVDNTNHPIKDFDGKPATPFMMGAGHIQPNLAADPGLVYDLKMKDYLNFLCVHGRNDTENELSAGLIEKPFKCPKSYNLLNFNYPSITVPNLQKTVTVRRIVKNVGTPGLYKVNVIEPEGISLTVKPKTLLFNKVGEKKSFELRLKAKKVGVSKDYVFGKLVWSDGKHNVASPIVVKAV</sequence>
<evidence type="ECO:0000259" key="8">
    <source>
        <dbReference type="Pfam" id="PF17766"/>
    </source>
</evidence>
<evidence type="ECO:0000256" key="3">
    <source>
        <dbReference type="ARBA" id="ARBA00022729"/>
    </source>
</evidence>
<dbReference type="Gene3D" id="2.60.40.2310">
    <property type="match status" value="1"/>
</dbReference>
<dbReference type="InterPro" id="IPR000209">
    <property type="entry name" value="Peptidase_S8/S53_dom"/>
</dbReference>
<feature type="non-terminal residue" evidence="9">
    <location>
        <position position="1"/>
    </location>
</feature>
<dbReference type="Proteomes" id="UP000554482">
    <property type="component" value="Unassembled WGS sequence"/>
</dbReference>
<dbReference type="InterPro" id="IPR036852">
    <property type="entry name" value="Peptidase_S8/S53_dom_sf"/>
</dbReference>
<dbReference type="FunFam" id="2.60.40.2310:FF:000002">
    <property type="entry name" value="p69E protein-like"/>
    <property type="match status" value="1"/>
</dbReference>
<dbReference type="Pfam" id="PF00082">
    <property type="entry name" value="Peptidase_S8"/>
    <property type="match status" value="1"/>
</dbReference>
<dbReference type="InterPro" id="IPR041469">
    <property type="entry name" value="Subtilisin-like_FN3"/>
</dbReference>
<dbReference type="OrthoDB" id="206201at2759"/>
<dbReference type="InterPro" id="IPR045051">
    <property type="entry name" value="SBT"/>
</dbReference>
<accession>A0A7J6VPD6</accession>
<dbReference type="Pfam" id="PF17766">
    <property type="entry name" value="fn3_6"/>
    <property type="match status" value="1"/>
</dbReference>
<feature type="domain" description="Peptidase S8/S53" evidence="7">
    <location>
        <begin position="1"/>
        <end position="75"/>
    </location>
</feature>
<dbReference type="InterPro" id="IPR023828">
    <property type="entry name" value="Peptidase_S8_Ser-AS"/>
</dbReference>
<protein>
    <submittedName>
        <fullName evidence="9">Subtilisin-like protease</fullName>
    </submittedName>
</protein>
<keyword evidence="4" id="KW-0378">Hydrolase</keyword>
<dbReference type="GO" id="GO:0006508">
    <property type="term" value="P:proteolysis"/>
    <property type="evidence" value="ECO:0007669"/>
    <property type="project" value="UniProtKB-KW"/>
</dbReference>
<organism evidence="9 10">
    <name type="scientific">Thalictrum thalictroides</name>
    <name type="common">Rue-anemone</name>
    <name type="synonym">Anemone thalictroides</name>
    <dbReference type="NCBI Taxonomy" id="46969"/>
    <lineage>
        <taxon>Eukaryota</taxon>
        <taxon>Viridiplantae</taxon>
        <taxon>Streptophyta</taxon>
        <taxon>Embryophyta</taxon>
        <taxon>Tracheophyta</taxon>
        <taxon>Spermatophyta</taxon>
        <taxon>Magnoliopsida</taxon>
        <taxon>Ranunculales</taxon>
        <taxon>Ranunculaceae</taxon>
        <taxon>Thalictroideae</taxon>
        <taxon>Thalictrum</taxon>
    </lineage>
</organism>
<comment type="similarity">
    <text evidence="1 6">Belongs to the peptidase S8 family.</text>
</comment>
<dbReference type="PANTHER" id="PTHR10795">
    <property type="entry name" value="PROPROTEIN CONVERTASE SUBTILISIN/KEXIN"/>
    <property type="match status" value="1"/>
</dbReference>
<evidence type="ECO:0000313" key="9">
    <source>
        <dbReference type="EMBL" id="KAF5186966.1"/>
    </source>
</evidence>
<dbReference type="Gene3D" id="3.40.50.200">
    <property type="entry name" value="Peptidase S8/S53 domain"/>
    <property type="match status" value="1"/>
</dbReference>
<evidence type="ECO:0000313" key="10">
    <source>
        <dbReference type="Proteomes" id="UP000554482"/>
    </source>
</evidence>
<dbReference type="EMBL" id="JABWDY010028625">
    <property type="protein sequence ID" value="KAF5186966.1"/>
    <property type="molecule type" value="Genomic_DNA"/>
</dbReference>
<comment type="caution">
    <text evidence="9">The sequence shown here is derived from an EMBL/GenBank/DDBJ whole genome shotgun (WGS) entry which is preliminary data.</text>
</comment>
<feature type="domain" description="Subtilisin-like protease fibronectin type-III" evidence="8">
    <location>
        <begin position="149"/>
        <end position="244"/>
    </location>
</feature>
<evidence type="ECO:0000256" key="1">
    <source>
        <dbReference type="ARBA" id="ARBA00011073"/>
    </source>
</evidence>
<evidence type="ECO:0000256" key="5">
    <source>
        <dbReference type="ARBA" id="ARBA00022825"/>
    </source>
</evidence>
<keyword evidence="3" id="KW-0732">Signal</keyword>
<keyword evidence="2 9" id="KW-0645">Protease</keyword>
<name>A0A7J6VPD6_THATH</name>
<dbReference type="GO" id="GO:0004252">
    <property type="term" value="F:serine-type endopeptidase activity"/>
    <property type="evidence" value="ECO:0007669"/>
    <property type="project" value="InterPro"/>
</dbReference>
<comment type="caution">
    <text evidence="6">Lacks conserved residue(s) required for the propagation of feature annotation.</text>
</comment>
<evidence type="ECO:0000256" key="4">
    <source>
        <dbReference type="ARBA" id="ARBA00022801"/>
    </source>
</evidence>